<feature type="domain" description="C2H2-type" evidence="7">
    <location>
        <begin position="178"/>
        <end position="205"/>
    </location>
</feature>
<feature type="domain" description="C2H2-type" evidence="7">
    <location>
        <begin position="757"/>
        <end position="784"/>
    </location>
</feature>
<accession>A0ABM4EVK9</accession>
<feature type="domain" description="C2H2-type" evidence="7">
    <location>
        <begin position="573"/>
        <end position="600"/>
    </location>
</feature>
<dbReference type="Gene3D" id="3.30.160.60">
    <property type="entry name" value="Classic Zinc Finger"/>
    <property type="match status" value="12"/>
</dbReference>
<keyword evidence="1" id="KW-0479">Metal-binding</keyword>
<keyword evidence="2" id="KW-0677">Repeat</keyword>
<dbReference type="PANTHER" id="PTHR24409:SF295">
    <property type="entry name" value="AZ2-RELATED"/>
    <property type="match status" value="1"/>
</dbReference>
<evidence type="ECO:0000259" key="7">
    <source>
        <dbReference type="PROSITE" id="PS50157"/>
    </source>
</evidence>
<feature type="domain" description="C2H2-type" evidence="7">
    <location>
        <begin position="206"/>
        <end position="234"/>
    </location>
</feature>
<evidence type="ECO:0000256" key="1">
    <source>
        <dbReference type="ARBA" id="ARBA00022723"/>
    </source>
</evidence>
<name>A0ABM4EVK9_9AVES</name>
<feature type="domain" description="C2H2-type" evidence="7">
    <location>
        <begin position="277"/>
        <end position="304"/>
    </location>
</feature>
<feature type="compositionally biased region" description="Basic and acidic residues" evidence="6">
    <location>
        <begin position="106"/>
        <end position="115"/>
    </location>
</feature>
<feature type="compositionally biased region" description="Basic residues" evidence="6">
    <location>
        <begin position="377"/>
        <end position="386"/>
    </location>
</feature>
<feature type="domain" description="C2H2-type" evidence="7">
    <location>
        <begin position="601"/>
        <end position="629"/>
    </location>
</feature>
<evidence type="ECO:0000313" key="8">
    <source>
        <dbReference type="Proteomes" id="UP001652627"/>
    </source>
</evidence>
<evidence type="ECO:0000313" key="9">
    <source>
        <dbReference type="RefSeq" id="XP_067156737.1"/>
    </source>
</evidence>
<protein>
    <submittedName>
        <fullName evidence="9">Zinc finger protein 665-like</fullName>
    </submittedName>
</protein>
<feature type="domain" description="C2H2-type" evidence="7">
    <location>
        <begin position="361"/>
        <end position="388"/>
    </location>
</feature>
<feature type="region of interest" description="Disordered" evidence="6">
    <location>
        <begin position="377"/>
        <end position="428"/>
    </location>
</feature>
<evidence type="ECO:0000256" key="6">
    <source>
        <dbReference type="SAM" id="MobiDB-lite"/>
    </source>
</evidence>
<dbReference type="InterPro" id="IPR036236">
    <property type="entry name" value="Znf_C2H2_sf"/>
</dbReference>
<organism evidence="8 9">
    <name type="scientific">Apteryx mantelli</name>
    <name type="common">North Island brown kiwi</name>
    <dbReference type="NCBI Taxonomy" id="2696672"/>
    <lineage>
        <taxon>Eukaryota</taxon>
        <taxon>Metazoa</taxon>
        <taxon>Chordata</taxon>
        <taxon>Craniata</taxon>
        <taxon>Vertebrata</taxon>
        <taxon>Euteleostomi</taxon>
        <taxon>Archelosauria</taxon>
        <taxon>Archosauria</taxon>
        <taxon>Dinosauria</taxon>
        <taxon>Saurischia</taxon>
        <taxon>Theropoda</taxon>
        <taxon>Coelurosauria</taxon>
        <taxon>Aves</taxon>
        <taxon>Palaeognathae</taxon>
        <taxon>Apterygiformes</taxon>
        <taxon>Apterygidae</taxon>
        <taxon>Apteryx</taxon>
    </lineage>
</organism>
<evidence type="ECO:0000256" key="2">
    <source>
        <dbReference type="ARBA" id="ARBA00022737"/>
    </source>
</evidence>
<feature type="compositionally biased region" description="Basic and acidic residues" evidence="6">
    <location>
        <begin position="13"/>
        <end position="30"/>
    </location>
</feature>
<feature type="region of interest" description="Disordered" evidence="6">
    <location>
        <begin position="1"/>
        <end position="33"/>
    </location>
</feature>
<dbReference type="PROSITE" id="PS50157">
    <property type="entry name" value="ZINC_FINGER_C2H2_2"/>
    <property type="match status" value="14"/>
</dbReference>
<evidence type="ECO:0000256" key="3">
    <source>
        <dbReference type="ARBA" id="ARBA00022771"/>
    </source>
</evidence>
<dbReference type="InterPro" id="IPR013087">
    <property type="entry name" value="Znf_C2H2_type"/>
</dbReference>
<reference evidence="9" key="1">
    <citation type="submission" date="2025-08" db="UniProtKB">
        <authorList>
            <consortium name="RefSeq"/>
        </authorList>
    </citation>
    <scope>IDENTIFICATION</scope>
    <source>
        <tissue evidence="9">Blood</tissue>
    </source>
</reference>
<sequence>MEVDLVSVNDTCHTGEEHSGNSRQTSERVGRKASLQLEVEEDYSPPSSPGCIPAGPSVRQEILVELQCEEEETFETYYQKRNSTTPGVFVTSSTNFDLQCEDEDLERSSSEHSEEPQGGISEDDESIILIDSFEEEEEDLEPISGSTLTYRSKECDASFQDVSELQEHKQIHLVENSCQCPICGKEFFRAANLRMHMLIHSSDRPYKCPECDKGFIRTADVWRHLRNVHKIERSKILGNGMARNLWSPVHRNQNGVGDVYQHCSGDQMPGEEECKPYICSTCGKGFHKPNLLSKHKVIHRQDKPYKCHECGKSFVQLLRLKRHQKTHSGERPFYCEECGGTFTRLASLQRHQRIHTGEKPYSCAYCAQDFTESGSLRRHERTHKMKTPYSHTRQKMDVKADWDSESNTCDTGEKHSNYSRQTNKWVGHKSSLQKEVDMNYSQRSTPRCNPAGPSGKQELPVELQCEDEETYETYYQKRGETTAGIFVTSSTNFDLQCEDEDLEHSSSKCSKKPQRRLCNDDENTVLTDVFGEEELEPISGEPLPYRCKKCGASFQGMNELQEHKQIHLVENSYRCPVCGKEFFRAANLRMHKLIHSSDRPHKCPECDKGFIRTADVWRHLRNVHKIERSMVILGNGMARNPWSIVHRNQHSVEYTDQPCAENRKAEEEDYKPYACPTCGKGFDKPNLLSKHKVIHRQDKPYKCQECGMAFVQLLRLKRHQQTHSGERPFYCEECGGTFTRLASLQRHQRIHTGEKPYSCAYCGHSFTESGTLRRHERTHKLDKS</sequence>
<dbReference type="RefSeq" id="XP_067156737.1">
    <property type="nucleotide sequence ID" value="XM_067300636.1"/>
</dbReference>
<feature type="domain" description="C2H2-type" evidence="7">
    <location>
        <begin position="729"/>
        <end position="756"/>
    </location>
</feature>
<feature type="domain" description="C2H2-type" evidence="7">
    <location>
        <begin position="150"/>
        <end position="177"/>
    </location>
</feature>
<keyword evidence="8" id="KW-1185">Reference proteome</keyword>
<dbReference type="PANTHER" id="PTHR24409">
    <property type="entry name" value="ZINC FINGER PROTEIN 142"/>
    <property type="match status" value="1"/>
</dbReference>
<dbReference type="Pfam" id="PF00096">
    <property type="entry name" value="zf-C2H2"/>
    <property type="match status" value="11"/>
</dbReference>
<feature type="domain" description="C2H2-type" evidence="7">
    <location>
        <begin position="333"/>
        <end position="360"/>
    </location>
</feature>
<dbReference type="Proteomes" id="UP001652627">
    <property type="component" value="Chromosome 8"/>
</dbReference>
<feature type="domain" description="C2H2-type" evidence="7">
    <location>
        <begin position="545"/>
        <end position="572"/>
    </location>
</feature>
<feature type="region of interest" description="Disordered" evidence="6">
    <location>
        <begin position="101"/>
        <end position="125"/>
    </location>
</feature>
<dbReference type="SMART" id="SM00355">
    <property type="entry name" value="ZnF_C2H2"/>
    <property type="match status" value="14"/>
</dbReference>
<dbReference type="PROSITE" id="PS00028">
    <property type="entry name" value="ZINC_FINGER_C2H2_1"/>
    <property type="match status" value="13"/>
</dbReference>
<dbReference type="GeneID" id="106494101"/>
<feature type="domain" description="C2H2-type" evidence="7">
    <location>
        <begin position="701"/>
        <end position="728"/>
    </location>
</feature>
<feature type="domain" description="C2H2-type" evidence="7">
    <location>
        <begin position="673"/>
        <end position="700"/>
    </location>
</feature>
<keyword evidence="3 5" id="KW-0863">Zinc-finger</keyword>
<gene>
    <name evidence="9" type="primary">LOC106494101</name>
</gene>
<dbReference type="SUPFAM" id="SSF57667">
    <property type="entry name" value="beta-beta-alpha zinc fingers"/>
    <property type="match status" value="8"/>
</dbReference>
<evidence type="ECO:0000256" key="5">
    <source>
        <dbReference type="PROSITE-ProRule" id="PRU00042"/>
    </source>
</evidence>
<feature type="domain" description="C2H2-type" evidence="7">
    <location>
        <begin position="305"/>
        <end position="332"/>
    </location>
</feature>
<evidence type="ECO:0000256" key="4">
    <source>
        <dbReference type="ARBA" id="ARBA00022833"/>
    </source>
</evidence>
<keyword evidence="4" id="KW-0862">Zinc</keyword>
<proteinExistence type="predicted"/>